<accession>G0LJP0</accession>
<evidence type="ECO:0000313" key="1">
    <source>
        <dbReference type="EMBL" id="CCC40974.1"/>
    </source>
</evidence>
<sequence>MSEIHMTSEVDDEEFQTLADPMDMDTLRGDYFEGGVFLLLDRTCTIDTDGNGKYRVHEGKEQVLTDADFSEVRSLLRN</sequence>
<proteinExistence type="predicted"/>
<dbReference type="Proteomes" id="UP000007954">
    <property type="component" value="Chromosome"/>
</dbReference>
<dbReference type="EMBL" id="FR746099">
    <property type="protein sequence ID" value="CCC40974.1"/>
    <property type="molecule type" value="Genomic_DNA"/>
</dbReference>
<name>G0LJP0_HALWC</name>
<dbReference type="HOGENOM" id="CLU_2613555_0_0_2"/>
<evidence type="ECO:0000313" key="2">
    <source>
        <dbReference type="Proteomes" id="UP000007954"/>
    </source>
</evidence>
<dbReference type="AlphaFoldDB" id="G0LJP0"/>
<gene>
    <name evidence="1" type="ordered locus">Hqrw_3192</name>
</gene>
<reference evidence="1 2" key="1">
    <citation type="journal article" date="2011" name="PLoS ONE">
        <title>Haloquadratum walsbyi: limited diversity in a global pond.</title>
        <authorList>
            <person name="Dyall-Smith M."/>
            <person name="Pfeiffer F."/>
            <person name="Klee K."/>
            <person name="Palm P."/>
            <person name="Gross K."/>
            <person name="Schuster S.C."/>
            <person name="Rampp M."/>
            <person name="Oesterhelt D."/>
        </authorList>
    </citation>
    <scope>NUCLEOTIDE SEQUENCE [LARGE SCALE GENOMIC DNA]</scope>
    <source>
        <strain evidence="2">DSM 16854 / JCM 12705 / C23</strain>
    </source>
</reference>
<organism evidence="1 2">
    <name type="scientific">Haloquadratum walsbyi (strain DSM 16854 / JCM 12705 / C23)</name>
    <dbReference type="NCBI Taxonomy" id="768065"/>
    <lineage>
        <taxon>Archaea</taxon>
        <taxon>Methanobacteriati</taxon>
        <taxon>Methanobacteriota</taxon>
        <taxon>Stenosarchaea group</taxon>
        <taxon>Halobacteria</taxon>
        <taxon>Halobacteriales</taxon>
        <taxon>Haloferacaceae</taxon>
        <taxon>Haloquadratum</taxon>
    </lineage>
</organism>
<protein>
    <submittedName>
        <fullName evidence="1">Uncharacterized protein</fullName>
    </submittedName>
</protein>
<dbReference type="KEGG" id="hwc:Hqrw_3192"/>